<feature type="chain" id="PRO_5045097419" evidence="1">
    <location>
        <begin position="22"/>
        <end position="1596"/>
    </location>
</feature>
<keyword evidence="1" id="KW-0732">Signal</keyword>
<dbReference type="InterPro" id="IPR005046">
    <property type="entry name" value="DUF285"/>
</dbReference>
<keyword evidence="3" id="KW-1185">Reference proteome</keyword>
<dbReference type="InterPro" id="IPR013783">
    <property type="entry name" value="Ig-like_fold"/>
</dbReference>
<organism evidence="2 3">
    <name type="scientific">Aquimarina gracilis</name>
    <dbReference type="NCBI Taxonomy" id="874422"/>
    <lineage>
        <taxon>Bacteria</taxon>
        <taxon>Pseudomonadati</taxon>
        <taxon>Bacteroidota</taxon>
        <taxon>Flavobacteriia</taxon>
        <taxon>Flavobacteriales</taxon>
        <taxon>Flavobacteriaceae</taxon>
        <taxon>Aquimarina</taxon>
    </lineage>
</organism>
<reference evidence="2 3" key="1">
    <citation type="journal article" date="2013" name="Int. J. Syst. Evol. Microbiol.">
        <title>Aquimarina gracilis sp. nov., isolated from the gut microflora of a mussel, Mytilus coruscus, and emended description of Aquimarina spongiae.</title>
        <authorList>
            <person name="Park S.C."/>
            <person name="Choe H.N."/>
            <person name="Baik K.S."/>
            <person name="Seong C.N."/>
        </authorList>
    </citation>
    <scope>NUCLEOTIDE SEQUENCE [LARGE SCALE GENOMIC DNA]</scope>
    <source>
        <strain evidence="2 3">PSC32</strain>
    </source>
</reference>
<comment type="caution">
    <text evidence="2">The sequence shown here is derived from an EMBL/GenBank/DDBJ whole genome shotgun (WGS) entry which is preliminary data.</text>
</comment>
<dbReference type="Gene3D" id="2.60.40.10">
    <property type="entry name" value="Immunoglobulins"/>
    <property type="match status" value="1"/>
</dbReference>
<dbReference type="Pfam" id="PF03382">
    <property type="entry name" value="DUF285"/>
    <property type="match status" value="4"/>
</dbReference>
<dbReference type="Proteomes" id="UP001327027">
    <property type="component" value="Unassembled WGS sequence"/>
</dbReference>
<evidence type="ECO:0000256" key="1">
    <source>
        <dbReference type="SAM" id="SignalP"/>
    </source>
</evidence>
<name>A0ABU6A1W4_9FLAO</name>
<dbReference type="NCBIfam" id="TIGR02167">
    <property type="entry name" value="Liste_lipo_26"/>
    <property type="match status" value="8"/>
</dbReference>
<sequence>MKKQFQLLIIALFLTNLTAYGQNNAFITTWKVGENGYGDGDLTVTIPTTGGGYNYTVNWGDGDIEHNQTSNAEHTYTTRGKKTISITGNFPRIYFNNEGDKDKILTVEKWGDIQWASMEKAFNGCINLQVAATADAPDLSGVTNMGGMFAGATSFNQDISNWDVSKVTSMGGVFHEASNFNQDLSGWDVSSVTIMTGMFQRATNFNQDIGNWDVSKVIWMDHMFQEAVNFNQDIGDWEVGKVTRMGHMFHEAVNFNQDIGRWDVSKVTNMTWMFQRAVNFNQDIRSWDVSKVTNMASMFWGTTDFNQNIGRWDVSKVTNMRRMFSEARNFNQDIGDWDVSKVASMESMLNGSGLSVANYGATLEGWAALPNTPSGITLGAHGLESGPIGAFPRQILIDVYGWTIAGDTYSPAAPFITTWAVDAGGSITIPIHGDYTYNFTIDWGDHTATAIETNDPNDADLTHTYTDKGTYEVRIYGDFPALFFANAGSKDKIQTVKQWGGIQWATMLDAFHGCSQLDITATDAPNLQNVTDMRGMFKRAVDFNGDIGDWNVSNVTAMSGMFEGAANFNQDIGNWNVSNVTAMSAMFKEATDFNQYIGNWDVSQVTTMGFMFDGATNFNQNIGNWNVSNVTSMAAMLQGATNFNQDIGRWDVSKVTSMGFMFWGASNFNQYIGGWKVGNVTHMRSMFEKASNFNQNIGDWDVSKVTDMRLMFAEASNFNQDIGDWDVGNVTTMAVMFQRATNFNQNLGKWNVSKVTTMAAMLNSSDLSVGNYGATLKGWAALPNIPTGITLGANELVYNQIGAPHRQKLEDLRWIITGDDREDDYEDPTVTLALITLTLDENGEVTLLATQLGNDSTDNITLTEDLIFSFDADGNETAMIFDCDDLGNHQVTLYVTDEAENSSSAATIVTVEEHLDNLVAIAKDDITVRLDASGLVSITPADVNNGSSYGCDNTPNLSLDRDTFTCDDVGTPVTVTLIATHGNQTATATATVTVEAHLDNLVAIAKDDIIVQLDASGQVSITPADVDNGSSYGCDGTPNLSLDRDTFTCDDVGIPITVTLTATHGNQTATATALVIVTMEAHLDNLTAIAKDDIIVQLDASGQAIITPGEVDDGSSYGCNGTPDLSLDIDSFDCDDVGTPITVTLTATHDNQTATATTTVTVEEHLDNLVAIAKDDIIVQLDASGQVSITPADVDNGSSYGCDSTPNLSLDRDTFTCDDVGIPITVTLTATHGNQTATATALVIVTMEAHLDNLTAIAKDDIIVQLDASGQAIITPGEVDDGSSYGCNGTPDLSLDIDSFDCDDVGTPITVTLTATHDNQTATATTIVTVEEHLDNLVAIAKDITVQLDANGEATILPEEVDNGSGYGCNDTPELSLDRDTFSCEDVGTPVVVTLTATQGGEMATATAHVTVEAYLDNLVAIAKDITVQLDANGEATILTEEVDNGSGYGCNNTPELSLDRDTFSCEDVGTPVIVTLTATNDNNTATTTALVIVEAAGNCESESEPLADFNSGFSPNGDGIADFLVIEGLEKYGNNVVKIYNLSQRLLFSTHYDGPGDAWDGTHKGSLVPVGSYVCVIDFNEPGLGHETKMIYVNY</sequence>
<evidence type="ECO:0000313" key="2">
    <source>
        <dbReference type="EMBL" id="MEB3348143.1"/>
    </source>
</evidence>
<gene>
    <name evidence="2" type="ORF">U6A24_21885</name>
</gene>
<dbReference type="InterPro" id="IPR011889">
    <property type="entry name" value="Liste_lipo_26"/>
</dbReference>
<dbReference type="EMBL" id="JAYKLX010000011">
    <property type="protein sequence ID" value="MEB3348143.1"/>
    <property type="molecule type" value="Genomic_DNA"/>
</dbReference>
<feature type="signal peptide" evidence="1">
    <location>
        <begin position="1"/>
        <end position="21"/>
    </location>
</feature>
<dbReference type="RefSeq" id="WP_324182165.1">
    <property type="nucleotide sequence ID" value="NZ_BAABAW010000023.1"/>
</dbReference>
<proteinExistence type="predicted"/>
<dbReference type="Pfam" id="PF13585">
    <property type="entry name" value="CHU_C"/>
    <property type="match status" value="1"/>
</dbReference>
<protein>
    <submittedName>
        <fullName evidence="2">BspA family leucine-rich repeat surface protein</fullName>
    </submittedName>
</protein>
<accession>A0ABU6A1W4</accession>
<evidence type="ECO:0000313" key="3">
    <source>
        <dbReference type="Proteomes" id="UP001327027"/>
    </source>
</evidence>